<evidence type="ECO:0000313" key="7">
    <source>
        <dbReference type="EMBL" id="MDY0872481.1"/>
    </source>
</evidence>
<feature type="transmembrane region" description="Helical" evidence="6">
    <location>
        <begin position="25"/>
        <end position="56"/>
    </location>
</feature>
<feature type="transmembrane region" description="Helical" evidence="6">
    <location>
        <begin position="248"/>
        <end position="270"/>
    </location>
</feature>
<feature type="transmembrane region" description="Helical" evidence="6">
    <location>
        <begin position="165"/>
        <end position="184"/>
    </location>
</feature>
<evidence type="ECO:0000256" key="2">
    <source>
        <dbReference type="ARBA" id="ARBA00009773"/>
    </source>
</evidence>
<organism evidence="7 8">
    <name type="scientific">Dongia rigui</name>
    <dbReference type="NCBI Taxonomy" id="940149"/>
    <lineage>
        <taxon>Bacteria</taxon>
        <taxon>Pseudomonadati</taxon>
        <taxon>Pseudomonadota</taxon>
        <taxon>Alphaproteobacteria</taxon>
        <taxon>Rhodospirillales</taxon>
        <taxon>Dongiaceae</taxon>
        <taxon>Dongia</taxon>
    </lineage>
</organism>
<reference evidence="7 8" key="1">
    <citation type="journal article" date="2013" name="Antonie Van Leeuwenhoek">
        <title>Dongia rigui sp. nov., isolated from freshwater of a large wetland in Korea.</title>
        <authorList>
            <person name="Baik K.S."/>
            <person name="Hwang Y.M."/>
            <person name="Choi J.S."/>
            <person name="Kwon J."/>
            <person name="Seong C.N."/>
        </authorList>
    </citation>
    <scope>NUCLEOTIDE SEQUENCE [LARGE SCALE GENOMIC DNA]</scope>
    <source>
        <strain evidence="7 8">04SU4-P</strain>
    </source>
</reference>
<feature type="transmembrane region" description="Helical" evidence="6">
    <location>
        <begin position="319"/>
        <end position="350"/>
    </location>
</feature>
<dbReference type="Pfam" id="PF01594">
    <property type="entry name" value="AI-2E_transport"/>
    <property type="match status" value="1"/>
</dbReference>
<gene>
    <name evidence="7" type="ORF">SMD31_11125</name>
</gene>
<dbReference type="RefSeq" id="WP_320500910.1">
    <property type="nucleotide sequence ID" value="NZ_JAXCLX010000001.1"/>
</dbReference>
<dbReference type="PANTHER" id="PTHR21716:SF64">
    <property type="entry name" value="AI-2 TRANSPORT PROTEIN TQSA"/>
    <property type="match status" value="1"/>
</dbReference>
<comment type="subcellular location">
    <subcellularLocation>
        <location evidence="1">Membrane</location>
        <topology evidence="1">Multi-pass membrane protein</topology>
    </subcellularLocation>
</comment>
<evidence type="ECO:0000313" key="8">
    <source>
        <dbReference type="Proteomes" id="UP001271769"/>
    </source>
</evidence>
<feature type="transmembrane region" description="Helical" evidence="6">
    <location>
        <begin position="217"/>
        <end position="236"/>
    </location>
</feature>
<name>A0ABU5DYR8_9PROT</name>
<protein>
    <submittedName>
        <fullName evidence="7">AI-2E family transporter</fullName>
    </submittedName>
</protein>
<proteinExistence type="inferred from homology"/>
<comment type="similarity">
    <text evidence="2">Belongs to the autoinducer-2 exporter (AI-2E) (TC 2.A.86) family.</text>
</comment>
<dbReference type="Proteomes" id="UP001271769">
    <property type="component" value="Unassembled WGS sequence"/>
</dbReference>
<evidence type="ECO:0000256" key="4">
    <source>
        <dbReference type="ARBA" id="ARBA00022989"/>
    </source>
</evidence>
<keyword evidence="5 6" id="KW-0472">Membrane</keyword>
<evidence type="ECO:0000256" key="6">
    <source>
        <dbReference type="SAM" id="Phobius"/>
    </source>
</evidence>
<keyword evidence="8" id="KW-1185">Reference proteome</keyword>
<dbReference type="PANTHER" id="PTHR21716">
    <property type="entry name" value="TRANSMEMBRANE PROTEIN"/>
    <property type="match status" value="1"/>
</dbReference>
<sequence length="382" mass="41854">MTDIRDINIEFEEPTPPPMRRWPSYLVALIVFLILVYLLRTVLLPFVAGMGVAYFLDPVCDRLEKWGCSRILATTLVTIVFALVVVLAFLLIVPLLVDQMTAFITSLPDLVEKAHQRLLPLYESFRLRFDLPAVDDLGAMLKNRLGTVFGFLTQTVQGVVSGGAALANLLSLIFITPVVTFYLLRDWDLIIARVDHLLPRDHAETIRTQMRAIDTTLAGFVRGQATVCLILGIYYATGLMLVDLPFGLVIGMMAGILTFIPYVGAMSGFVTAMAIALATFDGWHGPAIVGGIFFIGQVLEGNFLTPKLVGDRVGLHPVWIIFALLSGGALFGFVGLLLAVPVAASIGVLVRFGIGRYLVSPLYHGHDRQEDADIVPEFPDQP</sequence>
<accession>A0ABU5DYR8</accession>
<dbReference type="EMBL" id="JAXCLX010000001">
    <property type="protein sequence ID" value="MDY0872481.1"/>
    <property type="molecule type" value="Genomic_DNA"/>
</dbReference>
<dbReference type="InterPro" id="IPR002549">
    <property type="entry name" value="AI-2E-like"/>
</dbReference>
<feature type="transmembrane region" description="Helical" evidence="6">
    <location>
        <begin position="76"/>
        <end position="97"/>
    </location>
</feature>
<keyword evidence="4 6" id="KW-1133">Transmembrane helix</keyword>
<comment type="caution">
    <text evidence="7">The sequence shown here is derived from an EMBL/GenBank/DDBJ whole genome shotgun (WGS) entry which is preliminary data.</text>
</comment>
<evidence type="ECO:0000256" key="1">
    <source>
        <dbReference type="ARBA" id="ARBA00004141"/>
    </source>
</evidence>
<evidence type="ECO:0000256" key="5">
    <source>
        <dbReference type="ARBA" id="ARBA00023136"/>
    </source>
</evidence>
<feature type="transmembrane region" description="Helical" evidence="6">
    <location>
        <begin position="282"/>
        <end position="299"/>
    </location>
</feature>
<evidence type="ECO:0000256" key="3">
    <source>
        <dbReference type="ARBA" id="ARBA00022692"/>
    </source>
</evidence>
<keyword evidence="3 6" id="KW-0812">Transmembrane</keyword>